<dbReference type="KEGG" id="sawl:NGM29_10030"/>
<gene>
    <name evidence="1" type="ORF">NGM29_10030</name>
</gene>
<sequence>MGGERDENDGVAGSRFGTVYLGSDGRFYTSWDVLEKYRSGTWKPCLRHRSGRRLVADGDALLSLTPVAASDLPDWLEIRVTTGQRRVKTRAIDTRQ</sequence>
<protein>
    <submittedName>
        <fullName evidence="1">Uncharacterized protein</fullName>
    </submittedName>
</protein>
<dbReference type="Proteomes" id="UP001056855">
    <property type="component" value="Chromosome"/>
</dbReference>
<evidence type="ECO:0000313" key="1">
    <source>
        <dbReference type="EMBL" id="UTF52140.1"/>
    </source>
</evidence>
<dbReference type="EMBL" id="CP100355">
    <property type="protein sequence ID" value="UTF52140.1"/>
    <property type="molecule type" value="Genomic_DNA"/>
</dbReference>
<accession>A0A9E7N5X1</accession>
<keyword evidence="2" id="KW-1185">Reference proteome</keyword>
<name>A0A9E7N5X1_9EURY</name>
<dbReference type="RefSeq" id="WP_254155930.1">
    <property type="nucleotide sequence ID" value="NZ_CP100355.1"/>
</dbReference>
<dbReference type="AlphaFoldDB" id="A0A9E7N5X1"/>
<reference evidence="1" key="1">
    <citation type="submission" date="2022-06" db="EMBL/GenBank/DDBJ databases">
        <title>Diverse halophilic archaea isolated from saline environments.</title>
        <authorList>
            <person name="Cui H.-L."/>
        </authorList>
    </citation>
    <scope>NUCLEOTIDE SEQUENCE</scope>
    <source>
        <strain evidence="1">WLHS1</strain>
    </source>
</reference>
<dbReference type="GeneID" id="73290386"/>
<evidence type="ECO:0000313" key="2">
    <source>
        <dbReference type="Proteomes" id="UP001056855"/>
    </source>
</evidence>
<organism evidence="1 2">
    <name type="scientific">Natronosalvus rutilus</name>
    <dbReference type="NCBI Taxonomy" id="2953753"/>
    <lineage>
        <taxon>Archaea</taxon>
        <taxon>Methanobacteriati</taxon>
        <taxon>Methanobacteriota</taxon>
        <taxon>Stenosarchaea group</taxon>
        <taxon>Halobacteria</taxon>
        <taxon>Halobacteriales</taxon>
        <taxon>Natrialbaceae</taxon>
        <taxon>Natronosalvus</taxon>
    </lineage>
</organism>
<proteinExistence type="predicted"/>